<gene>
    <name evidence="1" type="ORF">AAIG11_08895</name>
</gene>
<keyword evidence="2" id="KW-1185">Reference proteome</keyword>
<reference evidence="1 2" key="1">
    <citation type="submission" date="2024-04" db="EMBL/GenBank/DDBJ databases">
        <title>Genome sequencing and metabolic network reconstruction of aminoacids and betaine degradation by Anoxynatronum sibiricum.</title>
        <authorList>
            <person name="Detkova E.N."/>
            <person name="Boltjanskaja Y.V."/>
            <person name="Mardanov A.V."/>
            <person name="Kevbrin V."/>
        </authorList>
    </citation>
    <scope>NUCLEOTIDE SEQUENCE [LARGE SCALE GENOMIC DNA]</scope>
    <source>
        <strain evidence="1 2">Z-7981</strain>
    </source>
</reference>
<dbReference type="EMBL" id="JBCITM010000007">
    <property type="protein sequence ID" value="MEN1760588.1"/>
    <property type="molecule type" value="Genomic_DNA"/>
</dbReference>
<evidence type="ECO:0000313" key="2">
    <source>
        <dbReference type="Proteomes" id="UP001407405"/>
    </source>
</evidence>
<name>A0ABU9VTT8_9CLOT</name>
<comment type="caution">
    <text evidence="1">The sequence shown here is derived from an EMBL/GenBank/DDBJ whole genome shotgun (WGS) entry which is preliminary data.</text>
</comment>
<dbReference type="Gene3D" id="3.20.20.140">
    <property type="entry name" value="Metal-dependent hydrolases"/>
    <property type="match status" value="1"/>
</dbReference>
<accession>A0ABU9VTT8</accession>
<dbReference type="Proteomes" id="UP001407405">
    <property type="component" value="Unassembled WGS sequence"/>
</dbReference>
<dbReference type="InterPro" id="IPR032466">
    <property type="entry name" value="Metal_Hydrolase"/>
</dbReference>
<dbReference type="SUPFAM" id="SSF51556">
    <property type="entry name" value="Metallo-dependent hydrolases"/>
    <property type="match status" value="1"/>
</dbReference>
<evidence type="ECO:0000313" key="1">
    <source>
        <dbReference type="EMBL" id="MEN1760588.1"/>
    </source>
</evidence>
<organism evidence="1 2">
    <name type="scientific">Anoxynatronum sibiricum</name>
    <dbReference type="NCBI Taxonomy" id="210623"/>
    <lineage>
        <taxon>Bacteria</taxon>
        <taxon>Bacillati</taxon>
        <taxon>Bacillota</taxon>
        <taxon>Clostridia</taxon>
        <taxon>Eubacteriales</taxon>
        <taxon>Clostridiaceae</taxon>
        <taxon>Anoxynatronum</taxon>
    </lineage>
</organism>
<sequence>MKVVGHTPRQVGIGHVLEHGQHSIEHLSGYTLEIFGEEAAMVVENHVWNTPTLAIVNVMKEEHEIKGLEYIPPRTLNSFCYRKTPWRTSEIPAACRESWFGESGGRRNGCRKNWKSCAISINLHEPV</sequence>
<proteinExistence type="predicted"/>
<protein>
    <submittedName>
        <fullName evidence="1">Uncharacterized protein</fullName>
    </submittedName>
</protein>